<evidence type="ECO:0000313" key="1">
    <source>
        <dbReference type="EMBL" id="RQX09078.1"/>
    </source>
</evidence>
<sequence length="86" mass="9483">MYHPRADVVVSVGPSRLEGGGPCDACGQTWPPLRIVHCGGLDGCHELFTSDRAYWRHVTWTDGVCDLNAKGLRRAETSAGQTIWRM</sequence>
<evidence type="ECO:0000313" key="2">
    <source>
        <dbReference type="Proteomes" id="UP000282312"/>
    </source>
</evidence>
<dbReference type="RefSeq" id="WP_124770674.1">
    <property type="nucleotide sequence ID" value="NZ_QGSZ01000074.1"/>
</dbReference>
<dbReference type="EMBL" id="QGSZ01000074">
    <property type="protein sequence ID" value="RQX09078.1"/>
    <property type="molecule type" value="Genomic_DNA"/>
</dbReference>
<keyword evidence="2" id="KW-1185">Reference proteome</keyword>
<name>A0A3N9X7L7_9ACTN</name>
<accession>A0A3N9X7L7</accession>
<protein>
    <submittedName>
        <fullName evidence="1">Uncharacterized protein</fullName>
    </submittedName>
</protein>
<comment type="caution">
    <text evidence="1">The sequence shown here is derived from an EMBL/GenBank/DDBJ whole genome shotgun (WGS) entry which is preliminary data.</text>
</comment>
<dbReference type="AlphaFoldDB" id="A0A3N9X7L7"/>
<proteinExistence type="predicted"/>
<gene>
    <name evidence="1" type="ORF">DLJ59_01220</name>
</gene>
<organism evidence="1 2">
    <name type="scientific">Micromonospora inaquosa</name>
    <dbReference type="NCBI Taxonomy" id="2203716"/>
    <lineage>
        <taxon>Bacteria</taxon>
        <taxon>Bacillati</taxon>
        <taxon>Actinomycetota</taxon>
        <taxon>Actinomycetes</taxon>
        <taxon>Micromonosporales</taxon>
        <taxon>Micromonosporaceae</taxon>
        <taxon>Micromonospora</taxon>
    </lineage>
</organism>
<dbReference type="Proteomes" id="UP000282312">
    <property type="component" value="Unassembled WGS sequence"/>
</dbReference>
<reference evidence="1 2" key="1">
    <citation type="submission" date="2018-05" db="EMBL/GenBank/DDBJ databases">
        <title>Micromonospora from Atacama Desert.</title>
        <authorList>
            <person name="Carro L."/>
            <person name="Goodfellow M."/>
            <person name="Klenk H.-P."/>
        </authorList>
    </citation>
    <scope>NUCLEOTIDE SEQUENCE [LARGE SCALE GENOMIC DNA]</scope>
    <source>
        <strain evidence="1 2">LB39</strain>
    </source>
</reference>